<dbReference type="OrthoDB" id="5502616at2"/>
<dbReference type="RefSeq" id="WP_155359533.1">
    <property type="nucleotide sequence ID" value="NZ_BAAAHL010000035.1"/>
</dbReference>
<dbReference type="AlphaFoldDB" id="A0A5M3X832"/>
<reference evidence="3 4" key="1">
    <citation type="submission" date="2019-10" db="EMBL/GenBank/DDBJ databases">
        <title>Whole genome shotgun sequence of Acrocarpospora macrocephala NBRC 16266.</title>
        <authorList>
            <person name="Ichikawa N."/>
            <person name="Kimura A."/>
            <person name="Kitahashi Y."/>
            <person name="Komaki H."/>
            <person name="Oguchi A."/>
        </authorList>
    </citation>
    <scope>NUCLEOTIDE SEQUENCE [LARGE SCALE GENOMIC DNA]</scope>
    <source>
        <strain evidence="3 4">NBRC 16266</strain>
    </source>
</reference>
<dbReference type="Proteomes" id="UP000331127">
    <property type="component" value="Unassembled WGS sequence"/>
</dbReference>
<protein>
    <recommendedName>
        <fullName evidence="2">Urease accessory protein UreH-like transmembrane domain-containing protein</fullName>
    </recommendedName>
</protein>
<evidence type="ECO:0000313" key="4">
    <source>
        <dbReference type="Proteomes" id="UP000331127"/>
    </source>
</evidence>
<comment type="caution">
    <text evidence="3">The sequence shown here is derived from an EMBL/GenBank/DDBJ whole genome shotgun (WGS) entry which is preliminary data.</text>
</comment>
<accession>A0A5M3X832</accession>
<dbReference type="Gene3D" id="2.60.40.420">
    <property type="entry name" value="Cupredoxins - blue copper proteins"/>
    <property type="match status" value="1"/>
</dbReference>
<keyword evidence="1" id="KW-0812">Transmembrane</keyword>
<feature type="transmembrane region" description="Helical" evidence="1">
    <location>
        <begin position="101"/>
        <end position="124"/>
    </location>
</feature>
<feature type="transmembrane region" description="Helical" evidence="1">
    <location>
        <begin position="42"/>
        <end position="63"/>
    </location>
</feature>
<feature type="transmembrane region" description="Helical" evidence="1">
    <location>
        <begin position="6"/>
        <end position="30"/>
    </location>
</feature>
<evidence type="ECO:0000259" key="2">
    <source>
        <dbReference type="Pfam" id="PF13386"/>
    </source>
</evidence>
<keyword evidence="1" id="KW-0472">Membrane</keyword>
<dbReference type="InterPro" id="IPR008972">
    <property type="entry name" value="Cupredoxin"/>
</dbReference>
<dbReference type="EMBL" id="BLAE01000058">
    <property type="protein sequence ID" value="GES14348.1"/>
    <property type="molecule type" value="Genomic_DNA"/>
</dbReference>
<keyword evidence="1" id="KW-1133">Transmembrane helix</keyword>
<sequence>MTVGALFLSGLAAGLVAGTASCTAVQGGFLTGLERTSVGMFLVGRLICHIIVGAALGLVGSAIQLGPQARTILLITAGLILVFFGIRQLKRAPPCHTTKRGGLLLGLATVLVPCGVTLSMEVLAVSTGSAIGGAAVMAGFVVGSAPGFVVLGLLIRRLATKLVAIIAIAAGIFTTFSGLRLGGWLPDFGTPAVAATPGPHGTQTLTVWATPNGFRPGIATAKPHHPIDITFRTEANQGCTRTLSINGHDLALPETGQVSVHVPPQQEGTLHYTCATGMYAGFIRIH</sequence>
<name>A0A5M3X832_9ACTN</name>
<feature type="transmembrane region" description="Helical" evidence="1">
    <location>
        <begin position="69"/>
        <end position="89"/>
    </location>
</feature>
<keyword evidence="4" id="KW-1185">Reference proteome</keyword>
<feature type="transmembrane region" description="Helical" evidence="1">
    <location>
        <begin position="130"/>
        <end position="155"/>
    </location>
</feature>
<feature type="transmembrane region" description="Helical" evidence="1">
    <location>
        <begin position="162"/>
        <end position="185"/>
    </location>
</feature>
<evidence type="ECO:0000313" key="3">
    <source>
        <dbReference type="EMBL" id="GES14348.1"/>
    </source>
</evidence>
<evidence type="ECO:0000256" key="1">
    <source>
        <dbReference type="SAM" id="Phobius"/>
    </source>
</evidence>
<feature type="domain" description="Urease accessory protein UreH-like transmembrane" evidence="2">
    <location>
        <begin position="11"/>
        <end position="178"/>
    </location>
</feature>
<organism evidence="3 4">
    <name type="scientific">Acrocarpospora macrocephala</name>
    <dbReference type="NCBI Taxonomy" id="150177"/>
    <lineage>
        <taxon>Bacteria</taxon>
        <taxon>Bacillati</taxon>
        <taxon>Actinomycetota</taxon>
        <taxon>Actinomycetes</taxon>
        <taxon>Streptosporangiales</taxon>
        <taxon>Streptosporangiaceae</taxon>
        <taxon>Acrocarpospora</taxon>
    </lineage>
</organism>
<proteinExistence type="predicted"/>
<dbReference type="InterPro" id="IPR039447">
    <property type="entry name" value="UreH-like_TM_dom"/>
</dbReference>
<dbReference type="Pfam" id="PF13386">
    <property type="entry name" value="DsbD_2"/>
    <property type="match status" value="1"/>
</dbReference>
<gene>
    <name evidence="3" type="ORF">Amac_079450</name>
</gene>